<keyword evidence="1" id="KW-0614">Plasmid</keyword>
<geneLocation type="plasmid" evidence="1">
    <name>pTi_Tun147</name>
</geneLocation>
<protein>
    <submittedName>
        <fullName evidence="1">Uncharacterized protein</fullName>
    </submittedName>
</protein>
<name>A0A2Z2PZW4_AGRTU</name>
<dbReference type="EMBL" id="KY000067">
    <property type="protein sequence ID" value="ASK48223.1"/>
    <property type="molecule type" value="Genomic_DNA"/>
</dbReference>
<accession>A0A2Z2PZW4</accession>
<organism evidence="1">
    <name type="scientific">Agrobacterium tumefaciens</name>
    <dbReference type="NCBI Taxonomy" id="358"/>
    <lineage>
        <taxon>Bacteria</taxon>
        <taxon>Pseudomonadati</taxon>
        <taxon>Pseudomonadota</taxon>
        <taxon>Alphaproteobacteria</taxon>
        <taxon>Hyphomicrobiales</taxon>
        <taxon>Rhizobiaceae</taxon>
        <taxon>Rhizobium/Agrobacterium group</taxon>
        <taxon>Agrobacterium</taxon>
        <taxon>Agrobacterium tumefaciens complex</taxon>
    </lineage>
</organism>
<proteinExistence type="predicted"/>
<dbReference type="AlphaFoldDB" id="A0A2Z2PZW4"/>
<evidence type="ECO:0000313" key="1">
    <source>
        <dbReference type="EMBL" id="ASK48223.1"/>
    </source>
</evidence>
<reference evidence="1" key="1">
    <citation type="submission" date="2016-10" db="EMBL/GenBank/DDBJ databases">
        <title>Agrobacterium Ti plasmids: Classification based on T-DNA and Vir regions organization.</title>
        <authorList>
            <person name="Nabi N."/>
            <person name="Vial L."/>
            <person name="Ben Hafsa A."/>
            <person name="Chapulliot D."/>
            <person name="Berard A."/>
            <person name="Chauveau A."/>
            <person name="Le Paslier M.-C."/>
            <person name="Harzallah Skhiri F."/>
            <person name="Brunel D."/>
            <person name="Nesme X."/>
            <person name="Chaouachi M."/>
        </authorList>
    </citation>
    <scope>NUCLEOTIDE SEQUENCE</scope>
    <source>
        <strain evidence="1">Tun147</strain>
        <plasmid evidence="1">pTi_Tun147</plasmid>
    </source>
</reference>
<sequence length="62" mass="6944">MQQTPQLTGRYSIGSHRLMAQRHVCQANVADVLRPSLAHDPRSVASKTLVIKSVRFSWASVR</sequence>